<protein>
    <submittedName>
        <fullName evidence="2">Unannotated protein</fullName>
    </submittedName>
</protein>
<dbReference type="GO" id="GO:0005777">
    <property type="term" value="C:peroxisome"/>
    <property type="evidence" value="ECO:0007669"/>
    <property type="project" value="TreeGrafter"/>
</dbReference>
<dbReference type="CDD" id="cd06558">
    <property type="entry name" value="crotonase-like"/>
    <property type="match status" value="1"/>
</dbReference>
<sequence>MIEVTRSDDVFVLRMVAEENRFNPTMLDAFKAALDEVEASEGPAAVVLTGEGKFFCNGLDLDWMMAAEEGGASMVVNGLQELYSRLVTFPTAVIAGVNGHAFAGGGMLALACDQRVMRNDRGFFCLPEVDINIPFTKGMASLVQAKLGPAAAYDTMLTGRRFAADDAVAAGIADIAVVEDQVLPEAIQRAQALAGKTRSTVGAIKQVMYSEVVAGLAETVAF</sequence>
<dbReference type="Pfam" id="PF00378">
    <property type="entry name" value="ECH_1"/>
    <property type="match status" value="1"/>
</dbReference>
<dbReference type="EMBL" id="CAFBLU010000015">
    <property type="protein sequence ID" value="CAB4876203.1"/>
    <property type="molecule type" value="Genomic_DNA"/>
</dbReference>
<dbReference type="SUPFAM" id="SSF52096">
    <property type="entry name" value="ClpP/crotonase"/>
    <property type="match status" value="1"/>
</dbReference>
<dbReference type="Gene3D" id="3.90.226.10">
    <property type="entry name" value="2-enoyl-CoA Hydratase, Chain A, domain 1"/>
    <property type="match status" value="1"/>
</dbReference>
<dbReference type="InterPro" id="IPR029045">
    <property type="entry name" value="ClpP/crotonase-like_dom_sf"/>
</dbReference>
<evidence type="ECO:0000313" key="2">
    <source>
        <dbReference type="EMBL" id="CAB4876203.1"/>
    </source>
</evidence>
<dbReference type="FunFam" id="3.90.226.10:FF:000049">
    <property type="entry name" value="Enoyl-CoA delta isomerase 3"/>
    <property type="match status" value="1"/>
</dbReference>
<gene>
    <name evidence="2" type="ORF">UFOPK3444_01031</name>
</gene>
<organism evidence="2">
    <name type="scientific">freshwater metagenome</name>
    <dbReference type="NCBI Taxonomy" id="449393"/>
    <lineage>
        <taxon>unclassified sequences</taxon>
        <taxon>metagenomes</taxon>
        <taxon>ecological metagenomes</taxon>
    </lineage>
</organism>
<dbReference type="GO" id="GO:0004165">
    <property type="term" value="F:delta(3)-delta(2)-enoyl-CoA isomerase activity"/>
    <property type="evidence" value="ECO:0007669"/>
    <property type="project" value="TreeGrafter"/>
</dbReference>
<accession>A0A6J7E8Z0</accession>
<dbReference type="InterPro" id="IPR001753">
    <property type="entry name" value="Enoyl-CoA_hydra/iso"/>
</dbReference>
<evidence type="ECO:0000256" key="1">
    <source>
        <dbReference type="ARBA" id="ARBA00023098"/>
    </source>
</evidence>
<dbReference type="PANTHER" id="PTHR11941">
    <property type="entry name" value="ENOYL-COA HYDRATASE-RELATED"/>
    <property type="match status" value="1"/>
</dbReference>
<dbReference type="GO" id="GO:0006635">
    <property type="term" value="P:fatty acid beta-oxidation"/>
    <property type="evidence" value="ECO:0007669"/>
    <property type="project" value="TreeGrafter"/>
</dbReference>
<reference evidence="2" key="1">
    <citation type="submission" date="2020-05" db="EMBL/GenBank/DDBJ databases">
        <authorList>
            <person name="Chiriac C."/>
            <person name="Salcher M."/>
            <person name="Ghai R."/>
            <person name="Kavagutti S V."/>
        </authorList>
    </citation>
    <scope>NUCLEOTIDE SEQUENCE</scope>
</reference>
<dbReference type="AlphaFoldDB" id="A0A6J7E8Z0"/>
<name>A0A6J7E8Z0_9ZZZZ</name>
<dbReference type="PANTHER" id="PTHR11941:SF75">
    <property type="entry name" value="ENOYL-COA HYDRATASE_ISOMERASE FAMILY PROTEIN"/>
    <property type="match status" value="1"/>
</dbReference>
<keyword evidence="1" id="KW-0443">Lipid metabolism</keyword>
<proteinExistence type="predicted"/>